<feature type="region of interest" description="Disordered" evidence="1">
    <location>
        <begin position="66"/>
        <end position="87"/>
    </location>
</feature>
<evidence type="ECO:0000313" key="3">
    <source>
        <dbReference type="Proteomes" id="UP000467252"/>
    </source>
</evidence>
<name>A0A7I7ULW3_MYCPV</name>
<evidence type="ECO:0000313" key="2">
    <source>
        <dbReference type="EMBL" id="BBY82297.1"/>
    </source>
</evidence>
<dbReference type="RefSeq" id="WP_163902263.1">
    <property type="nucleotide sequence ID" value="NZ_AP022599.1"/>
</dbReference>
<evidence type="ECO:0000256" key="1">
    <source>
        <dbReference type="SAM" id="MobiDB-lite"/>
    </source>
</evidence>
<protein>
    <submittedName>
        <fullName evidence="2">Uncharacterized protein</fullName>
    </submittedName>
</protein>
<sequence>MTTAENSLRAKHRAHLSWARTIDRTARTAPARRAFEQRFLTEAGGDPVRAESLRKAYFAELAYKSARARRRRGAMDKRETTRPGDAR</sequence>
<dbReference type="EMBL" id="AP022599">
    <property type="protein sequence ID" value="BBY82297.1"/>
    <property type="molecule type" value="Genomic_DNA"/>
</dbReference>
<keyword evidence="3" id="KW-1185">Reference proteome</keyword>
<proteinExistence type="predicted"/>
<accession>A0A7I7ULW3</accession>
<dbReference type="AlphaFoldDB" id="A0A7I7ULW3"/>
<feature type="compositionally biased region" description="Basic and acidic residues" evidence="1">
    <location>
        <begin position="73"/>
        <end position="87"/>
    </location>
</feature>
<gene>
    <name evidence="2" type="ORF">MPUL_34550</name>
</gene>
<organism evidence="2 3">
    <name type="scientific">Mycolicibacterium pulveris</name>
    <name type="common">Mycobacterium pulveris</name>
    <dbReference type="NCBI Taxonomy" id="36813"/>
    <lineage>
        <taxon>Bacteria</taxon>
        <taxon>Bacillati</taxon>
        <taxon>Actinomycetota</taxon>
        <taxon>Actinomycetes</taxon>
        <taxon>Mycobacteriales</taxon>
        <taxon>Mycobacteriaceae</taxon>
        <taxon>Mycolicibacterium</taxon>
    </lineage>
</organism>
<reference evidence="2 3" key="1">
    <citation type="journal article" date="2019" name="Emerg. Microbes Infect.">
        <title>Comprehensive subspecies identification of 175 nontuberculous mycobacteria species based on 7547 genomic profiles.</title>
        <authorList>
            <person name="Matsumoto Y."/>
            <person name="Kinjo T."/>
            <person name="Motooka D."/>
            <person name="Nabeya D."/>
            <person name="Jung N."/>
            <person name="Uechi K."/>
            <person name="Horii T."/>
            <person name="Iida T."/>
            <person name="Fujita J."/>
            <person name="Nakamura S."/>
        </authorList>
    </citation>
    <scope>NUCLEOTIDE SEQUENCE [LARGE SCALE GENOMIC DNA]</scope>
    <source>
        <strain evidence="2 3">JCM 6370</strain>
    </source>
</reference>
<dbReference type="Proteomes" id="UP000467252">
    <property type="component" value="Chromosome"/>
</dbReference>